<dbReference type="AlphaFoldDB" id="A0A8X8CGB0"/>
<dbReference type="Pfam" id="PF00777">
    <property type="entry name" value="Glyco_transf_29"/>
    <property type="match status" value="1"/>
</dbReference>
<dbReference type="PANTHER" id="PTHR10627">
    <property type="entry name" value="SCP160"/>
    <property type="match status" value="1"/>
</dbReference>
<keyword evidence="1" id="KW-0677">Repeat</keyword>
<gene>
    <name evidence="4" type="ORF">POTOM_043327</name>
</gene>
<comment type="caution">
    <text evidence="4">The sequence shown here is derived from an EMBL/GenBank/DDBJ whole genome shotgun (WGS) entry which is preliminary data.</text>
</comment>
<dbReference type="SMART" id="SM00454">
    <property type="entry name" value="SAM"/>
    <property type="match status" value="1"/>
</dbReference>
<protein>
    <recommendedName>
        <fullName evidence="3">SAM domain-containing protein</fullName>
    </recommendedName>
</protein>
<feature type="region of interest" description="Disordered" evidence="2">
    <location>
        <begin position="391"/>
        <end position="416"/>
    </location>
</feature>
<dbReference type="PANTHER" id="PTHR10627:SF69">
    <property type="entry name" value="PROTEIN BICAUDAL C"/>
    <property type="match status" value="1"/>
</dbReference>
<sequence>MFDALFVNRKILRRDNLKDYHLNLIYVKLWLRGNSEAVVRSGIVLRDSRGSLLMLYQMDGRTMHGVGSIKEYFSIRTIDGDLLKTKFGKEIDDYDVVIRENGGAPVENYTEFVGKKSSFHLLNRGSAKALDKVVELDGASFGSAAKGTGLQALEDTKNGQDIPLNRDKVTLLSIIRHYHPENGGNGGYWACSLVRRRGAWLVVRKMSDGGEAAASRSLVGDDKWVVMLFRNGGERDWQRRPSVRLGEIGGGDQLYESQHHRRIASNSWKQQQQQILGFKEASKSSKTRALTNLSEFNETPDGDNDINLDSVAIGSWRVKHSSKKRGSLSVSAKRVREYDVENSESLLKEQSPIHDSLENLGDGNEREVYYNRRVVRGRNYRNVNHDYLHEGVELSSPSDNDTRDYRNNGRCGGGSGGGGEDGVRIWLNSLGLGKYAPVFEIHEVDDEVLPMLTLEDLKDMGINAVGSRRKMFCAIQKLGKGFS</sequence>
<dbReference type="Pfam" id="PF00536">
    <property type="entry name" value="SAM_1"/>
    <property type="match status" value="1"/>
</dbReference>
<name>A0A8X8CGB0_POPTO</name>
<evidence type="ECO:0000256" key="1">
    <source>
        <dbReference type="ARBA" id="ARBA00022737"/>
    </source>
</evidence>
<dbReference type="InterPro" id="IPR001675">
    <property type="entry name" value="Glyco_trans_29"/>
</dbReference>
<dbReference type="OrthoDB" id="539213at2759"/>
<dbReference type="CDD" id="cd09487">
    <property type="entry name" value="SAM_superfamily"/>
    <property type="match status" value="1"/>
</dbReference>
<accession>A0A8X8CGB0</accession>
<proteinExistence type="predicted"/>
<evidence type="ECO:0000256" key="2">
    <source>
        <dbReference type="SAM" id="MobiDB-lite"/>
    </source>
</evidence>
<dbReference type="Proteomes" id="UP000886885">
    <property type="component" value="Chromosome 12D"/>
</dbReference>
<reference evidence="4" key="1">
    <citation type="journal article" date="2020" name="bioRxiv">
        <title>Hybrid origin of Populus tomentosa Carr. identified through genome sequencing and phylogenomic analysis.</title>
        <authorList>
            <person name="An X."/>
            <person name="Gao K."/>
            <person name="Chen Z."/>
            <person name="Li J."/>
            <person name="Yang X."/>
            <person name="Yang X."/>
            <person name="Zhou J."/>
            <person name="Guo T."/>
            <person name="Zhao T."/>
            <person name="Huang S."/>
            <person name="Miao D."/>
            <person name="Khan W.U."/>
            <person name="Rao P."/>
            <person name="Ye M."/>
            <person name="Lei B."/>
            <person name="Liao W."/>
            <person name="Wang J."/>
            <person name="Ji L."/>
            <person name="Li Y."/>
            <person name="Guo B."/>
            <person name="Mustafa N.S."/>
            <person name="Li S."/>
            <person name="Yun Q."/>
            <person name="Keller S.R."/>
            <person name="Mao J."/>
            <person name="Zhang R."/>
            <person name="Strauss S.H."/>
        </authorList>
    </citation>
    <scope>NUCLEOTIDE SEQUENCE</scope>
    <source>
        <strain evidence="4">GM15</strain>
        <tissue evidence="4">Leaf</tissue>
    </source>
</reference>
<dbReference type="InterPro" id="IPR001660">
    <property type="entry name" value="SAM"/>
</dbReference>
<dbReference type="GO" id="GO:0008373">
    <property type="term" value="F:sialyltransferase activity"/>
    <property type="evidence" value="ECO:0007669"/>
    <property type="project" value="InterPro"/>
</dbReference>
<organism evidence="4 5">
    <name type="scientific">Populus tomentosa</name>
    <name type="common">Chinese white poplar</name>
    <dbReference type="NCBI Taxonomy" id="118781"/>
    <lineage>
        <taxon>Eukaryota</taxon>
        <taxon>Viridiplantae</taxon>
        <taxon>Streptophyta</taxon>
        <taxon>Embryophyta</taxon>
        <taxon>Tracheophyta</taxon>
        <taxon>Spermatophyta</taxon>
        <taxon>Magnoliopsida</taxon>
        <taxon>eudicotyledons</taxon>
        <taxon>Gunneridae</taxon>
        <taxon>Pentapetalae</taxon>
        <taxon>rosids</taxon>
        <taxon>fabids</taxon>
        <taxon>Malpighiales</taxon>
        <taxon>Salicaceae</taxon>
        <taxon>Saliceae</taxon>
        <taxon>Populus</taxon>
    </lineage>
</organism>
<evidence type="ECO:0000313" key="4">
    <source>
        <dbReference type="EMBL" id="KAG6753275.1"/>
    </source>
</evidence>
<evidence type="ECO:0000313" key="5">
    <source>
        <dbReference type="Proteomes" id="UP000886885"/>
    </source>
</evidence>
<keyword evidence="5" id="KW-1185">Reference proteome</keyword>
<dbReference type="PROSITE" id="PS50105">
    <property type="entry name" value="SAM_DOMAIN"/>
    <property type="match status" value="1"/>
</dbReference>
<dbReference type="EMBL" id="JAAWWB010000024">
    <property type="protein sequence ID" value="KAG6753275.1"/>
    <property type="molecule type" value="Genomic_DNA"/>
</dbReference>
<feature type="domain" description="SAM" evidence="3">
    <location>
        <begin position="418"/>
        <end position="481"/>
    </location>
</feature>
<evidence type="ECO:0000259" key="3">
    <source>
        <dbReference type="PROSITE" id="PS50105"/>
    </source>
</evidence>